<dbReference type="EMBL" id="JAFHAP010000008">
    <property type="protein sequence ID" value="MBN2909548.1"/>
    <property type="molecule type" value="Genomic_DNA"/>
</dbReference>
<dbReference type="InterPro" id="IPR029044">
    <property type="entry name" value="Nucleotide-diphossugar_trans"/>
</dbReference>
<gene>
    <name evidence="2" type="primary">rfbF</name>
    <name evidence="2" type="ORF">JQC72_08410</name>
</gene>
<dbReference type="Gene3D" id="3.90.550.10">
    <property type="entry name" value="Spore Coat Polysaccharide Biosynthesis Protein SpsA, Chain A"/>
    <property type="match status" value="1"/>
</dbReference>
<comment type="caution">
    <text evidence="2">The sequence shown here is derived from an EMBL/GenBank/DDBJ whole genome shotgun (WGS) entry which is preliminary data.</text>
</comment>
<dbReference type="SUPFAM" id="SSF53448">
    <property type="entry name" value="Nucleotide-diphospho-sugar transferases"/>
    <property type="match status" value="1"/>
</dbReference>
<evidence type="ECO:0000313" key="3">
    <source>
        <dbReference type="Proteomes" id="UP001177120"/>
    </source>
</evidence>
<dbReference type="InterPro" id="IPR005835">
    <property type="entry name" value="NTP_transferase_dom"/>
</dbReference>
<proteinExistence type="predicted"/>
<dbReference type="PANTHER" id="PTHR47183">
    <property type="entry name" value="GLUCOSE-1-PHOSPHATE CYTIDYLYLTRANSFERASE-RELATED"/>
    <property type="match status" value="1"/>
</dbReference>
<keyword evidence="3" id="KW-1185">Reference proteome</keyword>
<accession>A0ABS2WJ96</accession>
<dbReference type="GO" id="GO:0047343">
    <property type="term" value="F:glucose-1-phosphate cytidylyltransferase activity"/>
    <property type="evidence" value="ECO:0007669"/>
    <property type="project" value="UniProtKB-EC"/>
</dbReference>
<dbReference type="InterPro" id="IPR046981">
    <property type="entry name" value="G1P_cyt_trans"/>
</dbReference>
<dbReference type="InterPro" id="IPR013446">
    <property type="entry name" value="G1P_cyt_trans-like"/>
</dbReference>
<organism evidence="2 3">
    <name type="scientific">Polycladomyces zharkentensis</name>
    <dbReference type="NCBI Taxonomy" id="2807616"/>
    <lineage>
        <taxon>Bacteria</taxon>
        <taxon>Bacillati</taxon>
        <taxon>Bacillota</taxon>
        <taxon>Bacilli</taxon>
        <taxon>Bacillales</taxon>
        <taxon>Thermoactinomycetaceae</taxon>
        <taxon>Polycladomyces</taxon>
    </lineage>
</organism>
<evidence type="ECO:0000313" key="2">
    <source>
        <dbReference type="EMBL" id="MBN2909548.1"/>
    </source>
</evidence>
<dbReference type="NCBIfam" id="TIGR02623">
    <property type="entry name" value="G1P_cyt_trans"/>
    <property type="match status" value="1"/>
</dbReference>
<keyword evidence="2" id="KW-0548">Nucleotidyltransferase</keyword>
<keyword evidence="2" id="KW-0808">Transferase</keyword>
<dbReference type="PANTHER" id="PTHR47183:SF1">
    <property type="entry name" value="GLUCOSE-1-PHOSPHATE CYTIDYLYLTRANSFERASE"/>
    <property type="match status" value="1"/>
</dbReference>
<dbReference type="Pfam" id="PF00483">
    <property type="entry name" value="NTP_transferase"/>
    <property type="match status" value="1"/>
</dbReference>
<protein>
    <submittedName>
        <fullName evidence="2">Glucose-1-phosphate cytidylyltransferase</fullName>
        <ecNumber evidence="2">2.7.7.33</ecNumber>
    </submittedName>
</protein>
<evidence type="ECO:0000259" key="1">
    <source>
        <dbReference type="Pfam" id="PF00483"/>
    </source>
</evidence>
<dbReference type="EC" id="2.7.7.33" evidence="2"/>
<name>A0ABS2WJ96_9BACL</name>
<dbReference type="Proteomes" id="UP001177120">
    <property type="component" value="Unassembled WGS sequence"/>
</dbReference>
<dbReference type="CDD" id="cd02524">
    <property type="entry name" value="G1P_cytidylyltransferase"/>
    <property type="match status" value="1"/>
</dbReference>
<reference evidence="2" key="1">
    <citation type="journal article" date="2024" name="Int. J. Syst. Evol. Microbiol.">
        <title>Polycladomyces zharkentensis sp. nov., a novel thermophilic cellulose- and starch-degrading member of the Bacillota from a geothermal aquifer in Kazakhstan.</title>
        <authorList>
            <person name="Mashzhan A."/>
            <person name="Kistaubayeva A."/>
            <person name="Javier-Lopez R."/>
            <person name="Bissenova U."/>
            <person name="Bissenbay A."/>
            <person name="Birkeland N.K."/>
        </authorList>
    </citation>
    <scope>NUCLEOTIDE SEQUENCE</scope>
    <source>
        <strain evidence="2">ZKZ2T</strain>
    </source>
</reference>
<sequence length="261" mass="29804">MTENKLKVVILAGGYGTRIREETHSKPKPMVEIGGKPILWHIMRIYSHYGFNDFILCLGYKGDYIKKFFADYSLSNSDVTFDFREHGQAIIHRHSTEPWRVTLVDTGMGTMTGGRLKRIQPYVGDGPFMLTYGDGVSDLNIVELVKYHHTHGKLATVTAVQPPGRFGTLRLSENNAVTQFKEKSKADVGWINAGFFVMEPEVFDYIEGDDTTLEQEPLENLAADGQLMAYKYHGFWHPMDTLKDKMYLEKLWESGKAPWKK</sequence>
<feature type="domain" description="Nucleotidyl transferase" evidence="1">
    <location>
        <begin position="7"/>
        <end position="219"/>
    </location>
</feature>